<dbReference type="OrthoDB" id="2129491at2759"/>
<dbReference type="SUPFAM" id="SSF51735">
    <property type="entry name" value="NAD(P)-binding Rossmann-fold domains"/>
    <property type="match status" value="1"/>
</dbReference>
<dbReference type="EMBL" id="LAZP02000058">
    <property type="protein sequence ID" value="PFH61717.1"/>
    <property type="molecule type" value="Genomic_DNA"/>
</dbReference>
<dbReference type="SUPFAM" id="SSF55347">
    <property type="entry name" value="Glyceraldehyde-3-phosphate dehydrogenase-like, C-terminal domain"/>
    <property type="match status" value="1"/>
</dbReference>
<dbReference type="Gene3D" id="3.30.360.10">
    <property type="entry name" value="Dihydrodipicolinate Reductase, domain 2"/>
    <property type="match status" value="2"/>
</dbReference>
<evidence type="ECO:0000259" key="2">
    <source>
        <dbReference type="Pfam" id="PF01408"/>
    </source>
</evidence>
<dbReference type="PANTHER" id="PTHR43377">
    <property type="entry name" value="BILIVERDIN REDUCTASE A"/>
    <property type="match status" value="1"/>
</dbReference>
<protein>
    <recommendedName>
        <fullName evidence="2">Gfo/Idh/MocA-like oxidoreductase N-terminal domain-containing protein</fullName>
    </recommendedName>
</protein>
<evidence type="ECO:0000313" key="3">
    <source>
        <dbReference type="EMBL" id="PFH61717.1"/>
    </source>
</evidence>
<dbReference type="AlphaFoldDB" id="A0A2A9PLD6"/>
<sequence>MVGVRDPDLLADHELPRLDKPPPRPPFSADPPRFLIVGAGSRGQCYAGAIDSVSNGVVAAVAEPISLKRETLGRRHIWGPDGVPRQGQSFSDWRQFLSYELRRRRRLAAGDQHVPPGVDGVFVCVLDEMHRDVVVGLAPLGLHMMCEKPLATSLQDCLAMYAALGPLQPSSVFSIGHVLRYSPHNLMLRRLLVEDRILGHINSAVHTEPVGWWHFTHSYVRGNWRNHRTTAPSLLTKSCHDIDLLLWLLCSPEKPGQGEPHLPESVSSSGGLQFFKRSRKPPAAGSATNCMRCPLGDHGCKYSAKNIYLGDRCGLGRGNTKWPVDVVVHDIEDYDTPESRVAALVRALEEDWDETTPADVVGSRNWFGRCVFEADNNVCDDQFVTVTWPESNRPAKRVTFHMAAQTRRQCDRFSRFYGEHGELYADSNTIVWEDFATGETKTFHPRREDLGHGGGDLGLARQFVLACDRVKNHGQPAPEAQNEHLGCTLDEMLRSHALVFAAEEARLGNKVVDWKQFWDRCVVA</sequence>
<dbReference type="GO" id="GO:0000166">
    <property type="term" value="F:nucleotide binding"/>
    <property type="evidence" value="ECO:0007669"/>
    <property type="project" value="InterPro"/>
</dbReference>
<reference evidence="3 4" key="2">
    <citation type="journal article" date="2017" name="Sci. Rep.">
        <title>Ant-infecting Ophiocordyceps genomes reveal a high diversity of potential behavioral manipulation genes and a possible major role for enterotoxins.</title>
        <authorList>
            <person name="de Bekker C."/>
            <person name="Ohm R.A."/>
            <person name="Evans H.C."/>
            <person name="Brachmann A."/>
            <person name="Hughes D.P."/>
        </authorList>
    </citation>
    <scope>NUCLEOTIDE SEQUENCE [LARGE SCALE GENOMIC DNA]</scope>
    <source>
        <strain evidence="3 4">SC16a</strain>
    </source>
</reference>
<dbReference type="Gene3D" id="3.40.50.720">
    <property type="entry name" value="NAD(P)-binding Rossmann-like Domain"/>
    <property type="match status" value="1"/>
</dbReference>
<evidence type="ECO:0000256" key="1">
    <source>
        <dbReference type="SAM" id="MobiDB-lite"/>
    </source>
</evidence>
<dbReference type="InterPro" id="IPR036291">
    <property type="entry name" value="NAD(P)-bd_dom_sf"/>
</dbReference>
<comment type="caution">
    <text evidence="3">The sequence shown here is derived from an EMBL/GenBank/DDBJ whole genome shotgun (WGS) entry which is preliminary data.</text>
</comment>
<evidence type="ECO:0000313" key="4">
    <source>
        <dbReference type="Proteomes" id="UP000037136"/>
    </source>
</evidence>
<keyword evidence="4" id="KW-1185">Reference proteome</keyword>
<feature type="region of interest" description="Disordered" evidence="1">
    <location>
        <begin position="1"/>
        <end position="32"/>
    </location>
</feature>
<feature type="compositionally biased region" description="Basic and acidic residues" evidence="1">
    <location>
        <begin position="1"/>
        <end position="22"/>
    </location>
</feature>
<dbReference type="Proteomes" id="UP000037136">
    <property type="component" value="Unassembled WGS sequence"/>
</dbReference>
<accession>A0A2A9PLD6</accession>
<dbReference type="PANTHER" id="PTHR43377:SF12">
    <property type="entry name" value="BINDING ROSSMANN FOLD OXIDOREDUCTASE, PUTATIVE (AFU_ORTHOLOGUE AFUA_3G11840)-RELATED"/>
    <property type="match status" value="1"/>
</dbReference>
<name>A0A2A9PLD6_OPHUN</name>
<dbReference type="InterPro" id="IPR000683">
    <property type="entry name" value="Gfo/Idh/MocA-like_OxRdtase_N"/>
</dbReference>
<dbReference type="STRING" id="268505.A0A2A9PLD6"/>
<dbReference type="InterPro" id="IPR051450">
    <property type="entry name" value="Gfo/Idh/MocA_Oxidoreductases"/>
</dbReference>
<organism evidence="3 4">
    <name type="scientific">Ophiocordyceps unilateralis</name>
    <name type="common">Zombie-ant fungus</name>
    <name type="synonym">Torrubia unilateralis</name>
    <dbReference type="NCBI Taxonomy" id="268505"/>
    <lineage>
        <taxon>Eukaryota</taxon>
        <taxon>Fungi</taxon>
        <taxon>Dikarya</taxon>
        <taxon>Ascomycota</taxon>
        <taxon>Pezizomycotina</taxon>
        <taxon>Sordariomycetes</taxon>
        <taxon>Hypocreomycetidae</taxon>
        <taxon>Hypocreales</taxon>
        <taxon>Ophiocordycipitaceae</taxon>
        <taxon>Ophiocordyceps</taxon>
    </lineage>
</organism>
<proteinExistence type="predicted"/>
<feature type="domain" description="Gfo/Idh/MocA-like oxidoreductase N-terminal" evidence="2">
    <location>
        <begin position="33"/>
        <end position="163"/>
    </location>
</feature>
<gene>
    <name evidence="3" type="ORF">XA68_16517</name>
</gene>
<reference evidence="3 4" key="1">
    <citation type="journal article" date="2015" name="BMC Genomics">
        <title>Gene expression during zombie ant biting behavior reflects the complexity underlying fungal parasitic behavioral manipulation.</title>
        <authorList>
            <person name="de Bekker C."/>
            <person name="Ohm R.A."/>
            <person name="Loreto R.G."/>
            <person name="Sebastian A."/>
            <person name="Albert I."/>
            <person name="Merrow M."/>
            <person name="Brachmann A."/>
            <person name="Hughes D.P."/>
        </authorList>
    </citation>
    <scope>NUCLEOTIDE SEQUENCE [LARGE SCALE GENOMIC DNA]</scope>
    <source>
        <strain evidence="3 4">SC16a</strain>
    </source>
</reference>
<dbReference type="Pfam" id="PF01408">
    <property type="entry name" value="GFO_IDH_MocA"/>
    <property type="match status" value="1"/>
</dbReference>